<dbReference type="EMBL" id="JARKHS020028939">
    <property type="protein sequence ID" value="KAK8763839.1"/>
    <property type="molecule type" value="Genomic_DNA"/>
</dbReference>
<dbReference type="SMART" id="SM00186">
    <property type="entry name" value="FBG"/>
    <property type="match status" value="1"/>
</dbReference>
<dbReference type="PANTHER" id="PTHR19143:SF458">
    <property type="entry name" value="FIBRINOGEN C-TERMINAL DOMAIN-CONTAINING PROTEIN-RELATED"/>
    <property type="match status" value="1"/>
</dbReference>
<sequence length="357" mass="39392">MSRWLQFLFVAAAAKIIGLNSAAFARPSVRDAAGRVEEVAQLLSIIKGGGTRLLAGSNGVELNQASSTDRYHQPTSLTMAGCLLFICVVAAATTFSVQSAAVERPSNDEAVERVWKFAQLLSDIKNRIQPRHCTDLLRAGQRRSGIYTVFHKAAGPSGQSVYCDMDTDGGGWTVIQRRGQFGNSAFHFYRNWTEYASGFGDPSQEHWIGNRALHALTTGDEQMIFRVVLSNSTEDSVSVDYETLLVGDEEAFFKLHVGKHLGPKGWDGMRSASGQKFSTFDLDNDVVSDDCAQRFRGGWWYAQCHTANLNGLNLNGPHDSYADGIEWSVRDGATRFYHYSYPEVHMMIRPAGSSQDV</sequence>
<dbReference type="AlphaFoldDB" id="A0AAQ4DMZ9"/>
<evidence type="ECO:0000313" key="4">
    <source>
        <dbReference type="EMBL" id="KAK8763839.1"/>
    </source>
</evidence>
<keyword evidence="2" id="KW-0732">Signal</keyword>
<dbReference type="Gene3D" id="3.90.215.10">
    <property type="entry name" value="Gamma Fibrinogen, chain A, domain 1"/>
    <property type="match status" value="1"/>
</dbReference>
<accession>A0AAQ4DMZ9</accession>
<evidence type="ECO:0000256" key="1">
    <source>
        <dbReference type="ARBA" id="ARBA00023157"/>
    </source>
</evidence>
<comment type="caution">
    <text evidence="4">The sequence shown here is derived from an EMBL/GenBank/DDBJ whole genome shotgun (WGS) entry which is preliminary data.</text>
</comment>
<dbReference type="SUPFAM" id="SSF56496">
    <property type="entry name" value="Fibrinogen C-terminal domain-like"/>
    <property type="match status" value="1"/>
</dbReference>
<dbReference type="PROSITE" id="PS00514">
    <property type="entry name" value="FIBRINOGEN_C_1"/>
    <property type="match status" value="1"/>
</dbReference>
<dbReference type="CDD" id="cd00087">
    <property type="entry name" value="FReD"/>
    <property type="match status" value="1"/>
</dbReference>
<reference evidence="4 5" key="1">
    <citation type="journal article" date="2023" name="Arcadia Sci">
        <title>De novo assembly of a long-read Amblyomma americanum tick genome.</title>
        <authorList>
            <person name="Chou S."/>
            <person name="Poskanzer K.E."/>
            <person name="Rollins M."/>
            <person name="Thuy-Boun P.S."/>
        </authorList>
    </citation>
    <scope>NUCLEOTIDE SEQUENCE [LARGE SCALE GENOMIC DNA]</scope>
    <source>
        <strain evidence="4">F_SG_1</strain>
        <tissue evidence="4">Salivary glands</tissue>
    </source>
</reference>
<dbReference type="InterPro" id="IPR036056">
    <property type="entry name" value="Fibrinogen-like_C"/>
</dbReference>
<evidence type="ECO:0000256" key="2">
    <source>
        <dbReference type="SAM" id="SignalP"/>
    </source>
</evidence>
<dbReference type="Proteomes" id="UP001321473">
    <property type="component" value="Unassembled WGS sequence"/>
</dbReference>
<evidence type="ECO:0000259" key="3">
    <source>
        <dbReference type="PROSITE" id="PS51406"/>
    </source>
</evidence>
<keyword evidence="5" id="KW-1185">Reference proteome</keyword>
<name>A0AAQ4DMZ9_AMBAM</name>
<dbReference type="PANTHER" id="PTHR19143">
    <property type="entry name" value="FIBRINOGEN/TENASCIN/ANGIOPOEITIN"/>
    <property type="match status" value="1"/>
</dbReference>
<feature type="signal peptide" evidence="2">
    <location>
        <begin position="1"/>
        <end position="22"/>
    </location>
</feature>
<organism evidence="4 5">
    <name type="scientific">Amblyomma americanum</name>
    <name type="common">Lone star tick</name>
    <dbReference type="NCBI Taxonomy" id="6943"/>
    <lineage>
        <taxon>Eukaryota</taxon>
        <taxon>Metazoa</taxon>
        <taxon>Ecdysozoa</taxon>
        <taxon>Arthropoda</taxon>
        <taxon>Chelicerata</taxon>
        <taxon>Arachnida</taxon>
        <taxon>Acari</taxon>
        <taxon>Parasitiformes</taxon>
        <taxon>Ixodida</taxon>
        <taxon>Ixodoidea</taxon>
        <taxon>Ixodidae</taxon>
        <taxon>Amblyomminae</taxon>
        <taxon>Amblyomma</taxon>
    </lineage>
</organism>
<dbReference type="InterPro" id="IPR050373">
    <property type="entry name" value="Fibrinogen_C-term_domain"/>
</dbReference>
<gene>
    <name evidence="4" type="ORF">V5799_033552</name>
</gene>
<dbReference type="InterPro" id="IPR002181">
    <property type="entry name" value="Fibrinogen_a/b/g_C_dom"/>
</dbReference>
<feature type="domain" description="Fibrinogen C-terminal" evidence="3">
    <location>
        <begin position="124"/>
        <end position="352"/>
    </location>
</feature>
<dbReference type="Pfam" id="PF00147">
    <property type="entry name" value="Fibrinogen_C"/>
    <property type="match status" value="1"/>
</dbReference>
<keyword evidence="1" id="KW-1015">Disulfide bond</keyword>
<dbReference type="GO" id="GO:0005615">
    <property type="term" value="C:extracellular space"/>
    <property type="evidence" value="ECO:0007669"/>
    <property type="project" value="TreeGrafter"/>
</dbReference>
<feature type="chain" id="PRO_5042885490" description="Fibrinogen C-terminal domain-containing protein" evidence="2">
    <location>
        <begin position="23"/>
        <end position="357"/>
    </location>
</feature>
<dbReference type="InterPro" id="IPR014716">
    <property type="entry name" value="Fibrinogen_a/b/g_C_1"/>
</dbReference>
<dbReference type="PROSITE" id="PS51406">
    <property type="entry name" value="FIBRINOGEN_C_2"/>
    <property type="match status" value="1"/>
</dbReference>
<dbReference type="NCBIfam" id="NF040941">
    <property type="entry name" value="GGGWT_bact"/>
    <property type="match status" value="1"/>
</dbReference>
<proteinExistence type="predicted"/>
<dbReference type="InterPro" id="IPR020837">
    <property type="entry name" value="Fibrinogen_CS"/>
</dbReference>
<evidence type="ECO:0000313" key="5">
    <source>
        <dbReference type="Proteomes" id="UP001321473"/>
    </source>
</evidence>
<protein>
    <recommendedName>
        <fullName evidence="3">Fibrinogen C-terminal domain-containing protein</fullName>
    </recommendedName>
</protein>